<dbReference type="SUPFAM" id="SSF53254">
    <property type="entry name" value="Phosphoglycerate mutase-like"/>
    <property type="match status" value="1"/>
</dbReference>
<feature type="binding site" evidence="1">
    <location>
        <position position="97"/>
    </location>
    <ligand>
        <name>substrate</name>
    </ligand>
</feature>
<dbReference type="InterPro" id="IPR013078">
    <property type="entry name" value="His_Pase_superF_clade-1"/>
</dbReference>
<dbReference type="AlphaFoldDB" id="D2Z300"/>
<accession>D2Z300</accession>
<protein>
    <submittedName>
        <fullName evidence="2">Phosphoglycerate mutase</fullName>
    </submittedName>
</protein>
<dbReference type="PaxDb" id="469381-Dpep_0186"/>
<dbReference type="Gene3D" id="3.40.50.1240">
    <property type="entry name" value="Phosphoglycerate mutase-like"/>
    <property type="match status" value="1"/>
</dbReference>
<dbReference type="InterPro" id="IPR050275">
    <property type="entry name" value="PGM_Phosphatase"/>
</dbReference>
<evidence type="ECO:0000313" key="3">
    <source>
        <dbReference type="Proteomes" id="UP000006427"/>
    </source>
</evidence>
<dbReference type="SMART" id="SM00855">
    <property type="entry name" value="PGAM"/>
    <property type="match status" value="1"/>
</dbReference>
<feature type="binding site" evidence="1">
    <location>
        <begin position="12"/>
        <end position="19"/>
    </location>
    <ligand>
        <name>substrate</name>
    </ligand>
</feature>
<dbReference type="GO" id="GO:0016791">
    <property type="term" value="F:phosphatase activity"/>
    <property type="evidence" value="ECO:0007669"/>
    <property type="project" value="TreeGrafter"/>
</dbReference>
<feature type="binding site" evidence="1">
    <location>
        <position position="62"/>
    </location>
    <ligand>
        <name>substrate</name>
    </ligand>
</feature>
<dbReference type="Proteomes" id="UP000006427">
    <property type="component" value="Unassembled WGS sequence"/>
</dbReference>
<gene>
    <name evidence="2" type="ORF">Dpep_0186</name>
</gene>
<evidence type="ECO:0000313" key="2">
    <source>
        <dbReference type="EMBL" id="EFC90218.1"/>
    </source>
</evidence>
<dbReference type="STRING" id="469381.Dpep_0186"/>
<dbReference type="OrthoDB" id="9782128at2"/>
<dbReference type="Pfam" id="PF00300">
    <property type="entry name" value="His_Phos_1"/>
    <property type="match status" value="1"/>
</dbReference>
<evidence type="ECO:0000256" key="1">
    <source>
        <dbReference type="PIRSR" id="PIRSR613078-2"/>
    </source>
</evidence>
<dbReference type="CDD" id="cd07067">
    <property type="entry name" value="HP_PGM_like"/>
    <property type="match status" value="1"/>
</dbReference>
<keyword evidence="3" id="KW-1185">Reference proteome</keyword>
<dbReference type="PROSITE" id="PS00175">
    <property type="entry name" value="PG_MUTASE"/>
    <property type="match status" value="1"/>
</dbReference>
<name>D2Z300_9BACT</name>
<comment type="caution">
    <text evidence="2">The sequence shown here is derived from an EMBL/GenBank/DDBJ whole genome shotgun (WGS) entry which is preliminary data.</text>
</comment>
<reference evidence="2 3" key="1">
    <citation type="journal article" date="2010" name="Stand. Genomic Sci.">
        <title>Permanent draft genome sequence of Dethiosulfovibrio peptidovorans type strain (SEBR 4207).</title>
        <authorList>
            <person name="Labutti K."/>
            <person name="Mayilraj S."/>
            <person name="Clum A."/>
            <person name="Lucas S."/>
            <person name="Glavina Del Rio T."/>
            <person name="Nolan M."/>
            <person name="Tice H."/>
            <person name="Cheng J.F."/>
            <person name="Pitluck S."/>
            <person name="Liolios K."/>
            <person name="Ivanova N."/>
            <person name="Mavromatis K."/>
            <person name="Mikhailova N."/>
            <person name="Pati A."/>
            <person name="Goodwin L."/>
            <person name="Chen A."/>
            <person name="Palaniappan K."/>
            <person name="Land M."/>
            <person name="Hauser L."/>
            <person name="Chang Y.J."/>
            <person name="Jeffries C.D."/>
            <person name="Rohde M."/>
            <person name="Spring S."/>
            <person name="Goker M."/>
            <person name="Woyke T."/>
            <person name="Bristow J."/>
            <person name="Eisen J.A."/>
            <person name="Markowitz V."/>
            <person name="Hugenholtz P."/>
            <person name="Kyrpides N.C."/>
            <person name="Klenk H.P."/>
            <person name="Lapidus A."/>
        </authorList>
    </citation>
    <scope>NUCLEOTIDE SEQUENCE [LARGE SCALE GENOMIC DNA]</scope>
    <source>
        <strain evidence="2 3">DSM 11002</strain>
    </source>
</reference>
<proteinExistence type="predicted"/>
<dbReference type="RefSeq" id="WP_005658801.1">
    <property type="nucleotide sequence ID" value="NZ_ABTR02000001.1"/>
</dbReference>
<sequence length="212" mass="23925">MDHEKTTLILVRHGECDGNKEGMFRGNKDFPLNSRGMRQAEEVGRALANLTIDRIYSSPLLRAKQTAQAIAGKIGLSVVECPEINNISLGRWEGRRKDEIAEEEPELWSLWLNAPEKLNFSGMEPLTDVMKRSREKLDSLIELHIGKTIALVSHRTVLKPLVSSCIGIGDPWFWKLHFDTASISVMVHGGRGYSLTALNRTDHLSDYESEWN</sequence>
<dbReference type="InterPro" id="IPR029033">
    <property type="entry name" value="His_PPase_superfam"/>
</dbReference>
<dbReference type="EMBL" id="ABTR02000001">
    <property type="protein sequence ID" value="EFC90218.1"/>
    <property type="molecule type" value="Genomic_DNA"/>
</dbReference>
<organism evidence="2 3">
    <name type="scientific">Dethiosulfovibrio peptidovorans DSM 11002</name>
    <dbReference type="NCBI Taxonomy" id="469381"/>
    <lineage>
        <taxon>Bacteria</taxon>
        <taxon>Thermotogati</taxon>
        <taxon>Synergistota</taxon>
        <taxon>Synergistia</taxon>
        <taxon>Synergistales</taxon>
        <taxon>Dethiosulfovibrionaceae</taxon>
        <taxon>Dethiosulfovibrio</taxon>
    </lineage>
</organism>
<dbReference type="PANTHER" id="PTHR48100">
    <property type="entry name" value="BROAD-SPECIFICITY PHOSPHATASE YOR283W-RELATED"/>
    <property type="match status" value="1"/>
</dbReference>
<dbReference type="InterPro" id="IPR001345">
    <property type="entry name" value="PG/BPGM_mutase_AS"/>
</dbReference>
<dbReference type="eggNOG" id="COG0406">
    <property type="taxonomic scope" value="Bacteria"/>
</dbReference>